<dbReference type="NCBIfam" id="TIGR00214">
    <property type="entry name" value="lipB"/>
    <property type="match status" value="1"/>
</dbReference>
<evidence type="ECO:0000259" key="10">
    <source>
        <dbReference type="PROSITE" id="PS51733"/>
    </source>
</evidence>
<keyword evidence="3 5" id="KW-0012">Acyltransferase</keyword>
<dbReference type="InterPro" id="IPR045864">
    <property type="entry name" value="aa-tRNA-synth_II/BPL/LPL"/>
</dbReference>
<evidence type="ECO:0000256" key="8">
    <source>
        <dbReference type="PIRSR" id="PIRSR016262-2"/>
    </source>
</evidence>
<dbReference type="EC" id="2.3.1.181" evidence="5 6"/>
<dbReference type="AlphaFoldDB" id="A0A0D6JBT1"/>
<dbReference type="GO" id="GO:0009249">
    <property type="term" value="P:protein lipoylation"/>
    <property type="evidence" value="ECO:0007669"/>
    <property type="project" value="InterPro"/>
</dbReference>
<dbReference type="PROSITE" id="PS51733">
    <property type="entry name" value="BPL_LPL_CATALYTIC"/>
    <property type="match status" value="1"/>
</dbReference>
<comment type="catalytic activity">
    <reaction evidence="5 6">
        <text>octanoyl-[ACP] + L-lysyl-[protein] = N(6)-octanoyl-L-lysyl-[protein] + holo-[ACP] + H(+)</text>
        <dbReference type="Rhea" id="RHEA:17665"/>
        <dbReference type="Rhea" id="RHEA-COMP:9636"/>
        <dbReference type="Rhea" id="RHEA-COMP:9685"/>
        <dbReference type="Rhea" id="RHEA-COMP:9752"/>
        <dbReference type="Rhea" id="RHEA-COMP:9928"/>
        <dbReference type="ChEBI" id="CHEBI:15378"/>
        <dbReference type="ChEBI" id="CHEBI:29969"/>
        <dbReference type="ChEBI" id="CHEBI:64479"/>
        <dbReference type="ChEBI" id="CHEBI:78463"/>
        <dbReference type="ChEBI" id="CHEBI:78809"/>
        <dbReference type="EC" id="2.3.1.181"/>
    </reaction>
</comment>
<evidence type="ECO:0000313" key="12">
    <source>
        <dbReference type="Proteomes" id="UP000033187"/>
    </source>
</evidence>
<dbReference type="InterPro" id="IPR020605">
    <property type="entry name" value="Octanoyltransferase_CS"/>
</dbReference>
<dbReference type="PIRSF" id="PIRSF016262">
    <property type="entry name" value="LPLase"/>
    <property type="match status" value="1"/>
</dbReference>
<feature type="domain" description="BPL/LPL catalytic" evidence="10">
    <location>
        <begin position="43"/>
        <end position="226"/>
    </location>
</feature>
<comment type="similarity">
    <text evidence="5 6">Belongs to the LipB family.</text>
</comment>
<dbReference type="GO" id="GO:0033819">
    <property type="term" value="F:lipoyl(octanoyl) transferase activity"/>
    <property type="evidence" value="ECO:0007669"/>
    <property type="project" value="UniProtKB-EC"/>
</dbReference>
<evidence type="ECO:0000256" key="5">
    <source>
        <dbReference type="HAMAP-Rule" id="MF_00013"/>
    </source>
</evidence>
<sequence length="247" mass="27316">MPITQISDKEPIPAIEWAVSSAPIDYPRAVAFMEQRAAEIRAGTARELIWLCEHPPLYTAGTSAQPQDLLEPARFPVHTTGRGGQYTYHGPGQRVVYVMLDVRRHFGDVRSFVTFLETWTIDTLDSFGVKGETRKDRVGAWVKRPDKGDNVEDKIAAIGVRLRRWVSFHGLAINVNPDLTHFSGIVPCGIREHGVTSFSDLNVNASMADVDAALRTKFQARFHSVRETADPFANSVSRETGAALAAT</sequence>
<evidence type="ECO:0000256" key="1">
    <source>
        <dbReference type="ARBA" id="ARBA00004821"/>
    </source>
</evidence>
<reference evidence="12" key="1">
    <citation type="submission" date="2015-02" db="EMBL/GenBank/DDBJ databases">
        <authorList>
            <person name="Chooi Y.-H."/>
        </authorList>
    </citation>
    <scope>NUCLEOTIDE SEQUENCE [LARGE SCALE GENOMIC DNA]</scope>
    <source>
        <strain evidence="12">strain Y</strain>
    </source>
</reference>
<comment type="miscellaneous">
    <text evidence="5">In the reaction, the free carboxyl group of octanoic acid is attached via an amide linkage to the epsilon-amino group of a specific lysine residue of lipoyl domains of lipoate-dependent enzymes.</text>
</comment>
<dbReference type="CDD" id="cd16444">
    <property type="entry name" value="LipB"/>
    <property type="match status" value="1"/>
</dbReference>
<feature type="site" description="Lowers pKa of active site Cys" evidence="5 9">
    <location>
        <position position="154"/>
    </location>
</feature>
<keyword evidence="2 5" id="KW-0808">Transferase</keyword>
<feature type="binding site" evidence="5 8">
    <location>
        <begin position="82"/>
        <end position="89"/>
    </location>
    <ligand>
        <name>substrate</name>
    </ligand>
</feature>
<dbReference type="PANTHER" id="PTHR10993">
    <property type="entry name" value="OCTANOYLTRANSFERASE"/>
    <property type="match status" value="1"/>
</dbReference>
<dbReference type="Gene3D" id="3.30.930.10">
    <property type="entry name" value="Bira Bifunctional Protein, Domain 2"/>
    <property type="match status" value="1"/>
</dbReference>
<dbReference type="SUPFAM" id="SSF55681">
    <property type="entry name" value="Class II aaRS and biotin synthetases"/>
    <property type="match status" value="1"/>
</dbReference>
<comment type="function">
    <text evidence="4 5 6">Catalyzes the transfer of endogenously produced octanoic acid from octanoyl-acyl-carrier-protein onto the lipoyl domains of lipoate-dependent enzymes. Lipoyl-ACP can also act as a substrate although octanoyl-ACP is likely to be the physiological substrate.</text>
</comment>
<feature type="active site" description="Acyl-thioester intermediate" evidence="5 7">
    <location>
        <position position="188"/>
    </location>
</feature>
<dbReference type="KEGG" id="fiy:BN1229_v1_0484"/>
<feature type="binding site" evidence="5 8">
    <location>
        <begin position="170"/>
        <end position="172"/>
    </location>
    <ligand>
        <name>substrate</name>
    </ligand>
</feature>
<gene>
    <name evidence="5 11" type="primary">lipB</name>
    <name evidence="11" type="ORF">YBN1229_v1_0484</name>
</gene>
<dbReference type="UniPathway" id="UPA00538">
    <property type="reaction ID" value="UER00592"/>
</dbReference>
<protein>
    <recommendedName>
        <fullName evidence="5 6">Octanoyltransferase</fullName>
        <ecNumber evidence="5 6">2.3.1.181</ecNumber>
    </recommendedName>
    <alternativeName>
        <fullName evidence="5">Lipoate-protein ligase B</fullName>
    </alternativeName>
    <alternativeName>
        <fullName evidence="5">Lipoyl/octanoyl transferase</fullName>
    </alternativeName>
    <alternativeName>
        <fullName evidence="5">Octanoyl-[acyl-carrier-protein]-protein N-octanoyltransferase</fullName>
    </alternativeName>
</protein>
<dbReference type="NCBIfam" id="NF010921">
    <property type="entry name" value="PRK14341.1"/>
    <property type="match status" value="1"/>
</dbReference>
<dbReference type="PANTHER" id="PTHR10993:SF7">
    <property type="entry name" value="LIPOYLTRANSFERASE 2, MITOCHONDRIAL-RELATED"/>
    <property type="match status" value="1"/>
</dbReference>
<name>A0A0D6JBT1_9HYPH</name>
<comment type="pathway">
    <text evidence="1 5 6">Protein modification; protein lipoylation via endogenous pathway; protein N(6)-(lipoyl)lysine from octanoyl-[acyl-carrier-protein]: step 1/2.</text>
</comment>
<evidence type="ECO:0000256" key="4">
    <source>
        <dbReference type="ARBA" id="ARBA00024732"/>
    </source>
</evidence>
<dbReference type="RefSeq" id="WP_046476282.1">
    <property type="nucleotide sequence ID" value="NZ_LN829118.1"/>
</dbReference>
<keyword evidence="5" id="KW-0963">Cytoplasm</keyword>
<evidence type="ECO:0000256" key="6">
    <source>
        <dbReference type="PIRNR" id="PIRNR016262"/>
    </source>
</evidence>
<dbReference type="Pfam" id="PF21948">
    <property type="entry name" value="LplA-B_cat"/>
    <property type="match status" value="1"/>
</dbReference>
<accession>A0A0D6JBT1</accession>
<proteinExistence type="inferred from homology"/>
<organism evidence="11 12">
    <name type="scientific">Candidatus Filomicrobium marinum</name>
    <dbReference type="NCBI Taxonomy" id="1608628"/>
    <lineage>
        <taxon>Bacteria</taxon>
        <taxon>Pseudomonadati</taxon>
        <taxon>Pseudomonadota</taxon>
        <taxon>Alphaproteobacteria</taxon>
        <taxon>Hyphomicrobiales</taxon>
        <taxon>Hyphomicrobiaceae</taxon>
        <taxon>Filomicrobium</taxon>
    </lineage>
</organism>
<evidence type="ECO:0000313" key="11">
    <source>
        <dbReference type="EMBL" id="CPR15738.1"/>
    </source>
</evidence>
<evidence type="ECO:0000256" key="7">
    <source>
        <dbReference type="PIRSR" id="PIRSR016262-1"/>
    </source>
</evidence>
<comment type="subcellular location">
    <subcellularLocation>
        <location evidence="5">Cytoplasm</location>
    </subcellularLocation>
</comment>
<dbReference type="GO" id="GO:0005737">
    <property type="term" value="C:cytoplasm"/>
    <property type="evidence" value="ECO:0007669"/>
    <property type="project" value="UniProtKB-SubCell"/>
</dbReference>
<dbReference type="PROSITE" id="PS01313">
    <property type="entry name" value="LIPB"/>
    <property type="match status" value="1"/>
</dbReference>
<dbReference type="Proteomes" id="UP000033187">
    <property type="component" value="Chromosome 1"/>
</dbReference>
<dbReference type="HAMAP" id="MF_00013">
    <property type="entry name" value="LipB"/>
    <property type="match status" value="1"/>
</dbReference>
<dbReference type="KEGG" id="fil:BN1229_v1_0480"/>
<dbReference type="InterPro" id="IPR004143">
    <property type="entry name" value="BPL_LPL_catalytic"/>
</dbReference>
<evidence type="ECO:0000256" key="2">
    <source>
        <dbReference type="ARBA" id="ARBA00022679"/>
    </source>
</evidence>
<keyword evidence="12" id="KW-1185">Reference proteome</keyword>
<dbReference type="InterPro" id="IPR000544">
    <property type="entry name" value="Octanoyltransferase"/>
</dbReference>
<feature type="binding site" evidence="5 8">
    <location>
        <begin position="157"/>
        <end position="159"/>
    </location>
    <ligand>
        <name>substrate</name>
    </ligand>
</feature>
<dbReference type="OrthoDB" id="9787061at2"/>
<evidence type="ECO:0000256" key="3">
    <source>
        <dbReference type="ARBA" id="ARBA00023315"/>
    </source>
</evidence>
<evidence type="ECO:0000256" key="9">
    <source>
        <dbReference type="PIRSR" id="PIRSR016262-3"/>
    </source>
</evidence>
<dbReference type="EMBL" id="LN829119">
    <property type="protein sequence ID" value="CPR15738.1"/>
    <property type="molecule type" value="Genomic_DNA"/>
</dbReference>